<proteinExistence type="predicted"/>
<dbReference type="RefSeq" id="WP_114918941.1">
    <property type="nucleotide sequence ID" value="NZ_CP031263.1"/>
</dbReference>
<evidence type="ECO:0000313" key="2">
    <source>
        <dbReference type="Proteomes" id="UP000253958"/>
    </source>
</evidence>
<reference evidence="1 2" key="1">
    <citation type="submission" date="2018-07" db="EMBL/GenBank/DDBJ databases">
        <authorList>
            <person name="Ye Y."/>
        </authorList>
    </citation>
    <scope>NUCLEOTIDE SEQUENCE [LARGE SCALE GENOMIC DNA]</scope>
    <source>
        <strain evidence="2">H14(2018)</strain>
    </source>
</reference>
<evidence type="ECO:0000313" key="1">
    <source>
        <dbReference type="EMBL" id="AXH89387.1"/>
    </source>
</evidence>
<dbReference type="Proteomes" id="UP000253958">
    <property type="component" value="Chromosome"/>
</dbReference>
<organism evidence="1 2">
    <name type="scientific">Micromonospora aurantiaca</name>
    <name type="common">nom. illeg.</name>
    <dbReference type="NCBI Taxonomy" id="47850"/>
    <lineage>
        <taxon>Bacteria</taxon>
        <taxon>Bacillati</taxon>
        <taxon>Actinomycetota</taxon>
        <taxon>Actinomycetes</taxon>
        <taxon>Micromonosporales</taxon>
        <taxon>Micromonosporaceae</taxon>
        <taxon>Micromonospora</taxon>
    </lineage>
</organism>
<accession>A0A6N3JV49</accession>
<protein>
    <submittedName>
        <fullName evidence="1">Uncharacterized protein</fullName>
    </submittedName>
</protein>
<name>A0A6N3JV49_9ACTN</name>
<dbReference type="EMBL" id="CP031263">
    <property type="protein sequence ID" value="AXH89387.1"/>
    <property type="molecule type" value="Genomic_DNA"/>
</dbReference>
<gene>
    <name evidence="1" type="ORF">DVH21_05240</name>
</gene>
<sequence>MAQYTWDSSKKFCDTETHKTQATCADCPATECAGCKGQIAAGEVHAICRENGEAAHLGCKGRAAAGWVDYF</sequence>
<dbReference type="AlphaFoldDB" id="A0A6N3JV49"/>
<reference evidence="1 2" key="2">
    <citation type="submission" date="2018-08" db="EMBL/GenBank/DDBJ databases">
        <title>Streptomyces kandeliansis sp. nov., an endophytic bacterium isolated from mangrove plant.</title>
        <authorList>
            <person name="Wang R."/>
        </authorList>
    </citation>
    <scope>NUCLEOTIDE SEQUENCE [LARGE SCALE GENOMIC DNA]</scope>
    <source>
        <strain evidence="2">H14(2018)</strain>
    </source>
</reference>